<evidence type="ECO:0000256" key="5">
    <source>
        <dbReference type="ARBA" id="ARBA00038359"/>
    </source>
</evidence>
<evidence type="ECO:0000256" key="3">
    <source>
        <dbReference type="ARBA" id="ARBA00022989"/>
    </source>
</evidence>
<proteinExistence type="inferred from homology"/>
<dbReference type="OrthoDB" id="5417844at2759"/>
<feature type="domain" description="Rhodopsin" evidence="8">
    <location>
        <begin position="37"/>
        <end position="285"/>
    </location>
</feature>
<dbReference type="GO" id="GO:0016020">
    <property type="term" value="C:membrane"/>
    <property type="evidence" value="ECO:0007669"/>
    <property type="project" value="UniProtKB-SubCell"/>
</dbReference>
<dbReference type="Pfam" id="PF20684">
    <property type="entry name" value="Fung_rhodopsin"/>
    <property type="match status" value="1"/>
</dbReference>
<feature type="transmembrane region" description="Helical" evidence="7">
    <location>
        <begin position="20"/>
        <end position="41"/>
    </location>
</feature>
<dbReference type="InterPro" id="IPR052337">
    <property type="entry name" value="SAT4-like"/>
</dbReference>
<keyword evidence="3 7" id="KW-1133">Transmembrane helix</keyword>
<dbReference type="EMBL" id="JAGSXJ010000039">
    <property type="protein sequence ID" value="KAH6664782.1"/>
    <property type="molecule type" value="Genomic_DNA"/>
</dbReference>
<name>A0A9P8V1U5_9PEZI</name>
<feature type="transmembrane region" description="Helical" evidence="7">
    <location>
        <begin position="132"/>
        <end position="154"/>
    </location>
</feature>
<feature type="transmembrane region" description="Helical" evidence="7">
    <location>
        <begin position="53"/>
        <end position="73"/>
    </location>
</feature>
<organism evidence="9 10">
    <name type="scientific">Plectosphaerella plurivora</name>
    <dbReference type="NCBI Taxonomy" id="936078"/>
    <lineage>
        <taxon>Eukaryota</taxon>
        <taxon>Fungi</taxon>
        <taxon>Dikarya</taxon>
        <taxon>Ascomycota</taxon>
        <taxon>Pezizomycotina</taxon>
        <taxon>Sordariomycetes</taxon>
        <taxon>Hypocreomycetidae</taxon>
        <taxon>Glomerellales</taxon>
        <taxon>Plectosphaerellaceae</taxon>
        <taxon>Plectosphaerella</taxon>
    </lineage>
</organism>
<evidence type="ECO:0000256" key="4">
    <source>
        <dbReference type="ARBA" id="ARBA00023136"/>
    </source>
</evidence>
<protein>
    <recommendedName>
        <fullName evidence="8">Rhodopsin domain-containing protein</fullName>
    </recommendedName>
</protein>
<feature type="transmembrane region" description="Helical" evidence="7">
    <location>
        <begin position="222"/>
        <end position="244"/>
    </location>
</feature>
<keyword evidence="10" id="KW-1185">Reference proteome</keyword>
<evidence type="ECO:0000256" key="2">
    <source>
        <dbReference type="ARBA" id="ARBA00022692"/>
    </source>
</evidence>
<dbReference type="Proteomes" id="UP000770015">
    <property type="component" value="Unassembled WGS sequence"/>
</dbReference>
<evidence type="ECO:0000256" key="1">
    <source>
        <dbReference type="ARBA" id="ARBA00004141"/>
    </source>
</evidence>
<dbReference type="InterPro" id="IPR049326">
    <property type="entry name" value="Rhodopsin_dom_fungi"/>
</dbReference>
<comment type="caution">
    <text evidence="9">The sequence shown here is derived from an EMBL/GenBank/DDBJ whole genome shotgun (WGS) entry which is preliminary data.</text>
</comment>
<accession>A0A9P8V1U5</accession>
<reference evidence="9" key="1">
    <citation type="journal article" date="2021" name="Nat. Commun.">
        <title>Genetic determinants of endophytism in the Arabidopsis root mycobiome.</title>
        <authorList>
            <person name="Mesny F."/>
            <person name="Miyauchi S."/>
            <person name="Thiergart T."/>
            <person name="Pickel B."/>
            <person name="Atanasova L."/>
            <person name="Karlsson M."/>
            <person name="Huettel B."/>
            <person name="Barry K.W."/>
            <person name="Haridas S."/>
            <person name="Chen C."/>
            <person name="Bauer D."/>
            <person name="Andreopoulos W."/>
            <person name="Pangilinan J."/>
            <person name="LaButti K."/>
            <person name="Riley R."/>
            <person name="Lipzen A."/>
            <person name="Clum A."/>
            <person name="Drula E."/>
            <person name="Henrissat B."/>
            <person name="Kohler A."/>
            <person name="Grigoriev I.V."/>
            <person name="Martin F.M."/>
            <person name="Hacquard S."/>
        </authorList>
    </citation>
    <scope>NUCLEOTIDE SEQUENCE</scope>
    <source>
        <strain evidence="9">MPI-SDFR-AT-0117</strain>
    </source>
</reference>
<feature type="transmembrane region" description="Helical" evidence="7">
    <location>
        <begin position="93"/>
        <end position="120"/>
    </location>
</feature>
<dbReference type="AlphaFoldDB" id="A0A9P8V1U5"/>
<evidence type="ECO:0000259" key="8">
    <source>
        <dbReference type="Pfam" id="PF20684"/>
    </source>
</evidence>
<sequence length="384" mass="42260">MSLPPPPADLDLTESRVPEILGSLATTWTFAVIAVGLRFLARRLKNNPLWIEDFLVAASLVFASIHVWTSIGFMVPHGTGKHVWVGPPEAVKVWAIGLFISEITYTLNLATVKFSTLAFYWRIFGSNSSIHIPIWTLFGIVSAWGIAVLGVSIFQCWPIHAFWQQYDPINPMSPTDFTCGVNLNQFFNGNSIPNIITDALVVMLPIPYVWKLQLPGPQKFAVIFIFALGAFVTIISAVRLVFILRVDLASPDITWNFCDAIIWTNAEGNLAIVCCCLPSLKPLLSLALKGTVGTTDDNTAKSGASNTFHQNSKPARSHQRNSAMPIASKGLSKIDDERPFARLDERDSNSFNDTASGHELTDLGKDGITVTKAFKIDSNVDQRQ</sequence>
<keyword evidence="4 7" id="KW-0472">Membrane</keyword>
<evidence type="ECO:0000256" key="6">
    <source>
        <dbReference type="SAM" id="MobiDB-lite"/>
    </source>
</evidence>
<dbReference type="PANTHER" id="PTHR33048:SF47">
    <property type="entry name" value="INTEGRAL MEMBRANE PROTEIN-RELATED"/>
    <property type="match status" value="1"/>
</dbReference>
<feature type="compositionally biased region" description="Polar residues" evidence="6">
    <location>
        <begin position="300"/>
        <end position="314"/>
    </location>
</feature>
<dbReference type="PANTHER" id="PTHR33048">
    <property type="entry name" value="PTH11-LIKE INTEGRAL MEMBRANE PROTEIN (AFU_ORTHOLOGUE AFUA_5G11245)"/>
    <property type="match status" value="1"/>
</dbReference>
<evidence type="ECO:0000256" key="7">
    <source>
        <dbReference type="SAM" id="Phobius"/>
    </source>
</evidence>
<feature type="region of interest" description="Disordered" evidence="6">
    <location>
        <begin position="300"/>
        <end position="328"/>
    </location>
</feature>
<evidence type="ECO:0000313" key="10">
    <source>
        <dbReference type="Proteomes" id="UP000770015"/>
    </source>
</evidence>
<comment type="similarity">
    <text evidence="5">Belongs to the SAT4 family.</text>
</comment>
<gene>
    <name evidence="9" type="ORF">F5X68DRAFT_225559</name>
</gene>
<comment type="subcellular location">
    <subcellularLocation>
        <location evidence="1">Membrane</location>
        <topology evidence="1">Multi-pass membrane protein</topology>
    </subcellularLocation>
</comment>
<evidence type="ECO:0000313" key="9">
    <source>
        <dbReference type="EMBL" id="KAH6664782.1"/>
    </source>
</evidence>
<keyword evidence="2 7" id="KW-0812">Transmembrane</keyword>